<organism evidence="2 3">
    <name type="scientific">Allokutzneria albata</name>
    <name type="common">Kibdelosporangium albatum</name>
    <dbReference type="NCBI Taxonomy" id="211114"/>
    <lineage>
        <taxon>Bacteria</taxon>
        <taxon>Bacillati</taxon>
        <taxon>Actinomycetota</taxon>
        <taxon>Actinomycetes</taxon>
        <taxon>Pseudonocardiales</taxon>
        <taxon>Pseudonocardiaceae</taxon>
        <taxon>Allokutzneria</taxon>
    </lineage>
</organism>
<dbReference type="NCBIfam" id="TIGR03930">
    <property type="entry name" value="WXG100_ESAT6"/>
    <property type="match status" value="1"/>
</dbReference>
<sequence>MDIKVQFGSLSEAQGNIAAAATKVRTQLGELKSDLAPLAATWTGAAADNYKRAQREWDEAAKALQEILAKVGVALGHANENYQDGERKAADLW</sequence>
<dbReference type="Proteomes" id="UP000183376">
    <property type="component" value="Chromosome I"/>
</dbReference>
<reference evidence="2 3" key="1">
    <citation type="submission" date="2016-10" db="EMBL/GenBank/DDBJ databases">
        <authorList>
            <person name="de Groot N.N."/>
        </authorList>
    </citation>
    <scope>NUCLEOTIDE SEQUENCE [LARGE SCALE GENOMIC DNA]</scope>
    <source>
        <strain evidence="2 3">DSM 44149</strain>
    </source>
</reference>
<dbReference type="EMBL" id="LT629701">
    <property type="protein sequence ID" value="SDN13655.1"/>
    <property type="molecule type" value="Genomic_DNA"/>
</dbReference>
<dbReference type="SUPFAM" id="SSF140453">
    <property type="entry name" value="EsxAB dimer-like"/>
    <property type="match status" value="1"/>
</dbReference>
<accession>A0A1G9YY64</accession>
<keyword evidence="3" id="KW-1185">Reference proteome</keyword>
<dbReference type="STRING" id="211114.SAMN04489726_5110"/>
<dbReference type="eggNOG" id="COG4842">
    <property type="taxonomic scope" value="Bacteria"/>
</dbReference>
<evidence type="ECO:0000313" key="3">
    <source>
        <dbReference type="Proteomes" id="UP000183376"/>
    </source>
</evidence>
<dbReference type="InterPro" id="IPR036689">
    <property type="entry name" value="ESAT-6-like_sf"/>
</dbReference>
<dbReference type="RefSeq" id="WP_030427428.1">
    <property type="nucleotide sequence ID" value="NZ_JOEF01000002.1"/>
</dbReference>
<dbReference type="AlphaFoldDB" id="A0A1G9YY64"/>
<evidence type="ECO:0000256" key="1">
    <source>
        <dbReference type="RuleBase" id="RU362001"/>
    </source>
</evidence>
<protein>
    <recommendedName>
        <fullName evidence="1">ESAT-6-like protein</fullName>
    </recommendedName>
</protein>
<gene>
    <name evidence="2" type="ORF">SAMN04489726_5110</name>
</gene>
<name>A0A1G9YY64_ALLAB</name>
<proteinExistence type="inferred from homology"/>
<dbReference type="InterPro" id="IPR010310">
    <property type="entry name" value="T7SS_ESAT-6-like"/>
</dbReference>
<evidence type="ECO:0000313" key="2">
    <source>
        <dbReference type="EMBL" id="SDN13655.1"/>
    </source>
</evidence>
<comment type="similarity">
    <text evidence="1">Belongs to the WXG100 family.</text>
</comment>
<dbReference type="OrthoDB" id="3387628at2"/>
<dbReference type="Pfam" id="PF06013">
    <property type="entry name" value="WXG100"/>
    <property type="match status" value="1"/>
</dbReference>
<dbReference type="Gene3D" id="1.10.287.1060">
    <property type="entry name" value="ESAT-6-like"/>
    <property type="match status" value="1"/>
</dbReference>